<keyword evidence="9" id="KW-1185">Reference proteome</keyword>
<evidence type="ECO:0000259" key="6">
    <source>
        <dbReference type="Pfam" id="PF00593"/>
    </source>
</evidence>
<dbReference type="Gene3D" id="2.40.170.20">
    <property type="entry name" value="TonB-dependent receptor, beta-barrel domain"/>
    <property type="match status" value="1"/>
</dbReference>
<feature type="domain" description="TonB-dependent receptor plug" evidence="7">
    <location>
        <begin position="134"/>
        <end position="234"/>
    </location>
</feature>
<feature type="domain" description="TonB-dependent receptor-like beta-barrel" evidence="6">
    <location>
        <begin position="504"/>
        <end position="963"/>
    </location>
</feature>
<keyword evidence="3" id="KW-0998">Cell outer membrane</keyword>
<keyword evidence="8" id="KW-0675">Receptor</keyword>
<dbReference type="Pfam" id="PF00593">
    <property type="entry name" value="TonB_dep_Rec_b-barrel"/>
    <property type="match status" value="1"/>
</dbReference>
<dbReference type="EMBL" id="CP019646">
    <property type="protein sequence ID" value="AQQ70565.1"/>
    <property type="molecule type" value="Genomic_DNA"/>
</dbReference>
<accession>A0A1Q2MCZ6</accession>
<keyword evidence="4" id="KW-0798">TonB box</keyword>
<evidence type="ECO:0000313" key="8">
    <source>
        <dbReference type="EMBL" id="AQQ70565.1"/>
    </source>
</evidence>
<gene>
    <name evidence="8" type="ORF">SMSP2_00917</name>
</gene>
<evidence type="ECO:0000256" key="3">
    <source>
        <dbReference type="ARBA" id="ARBA00023237"/>
    </source>
</evidence>
<dbReference type="GO" id="GO:0030246">
    <property type="term" value="F:carbohydrate binding"/>
    <property type="evidence" value="ECO:0007669"/>
    <property type="project" value="InterPro"/>
</dbReference>
<keyword evidence="2 4" id="KW-0472">Membrane</keyword>
<name>A0A1Q2MCZ6_9BACT</name>
<feature type="chain" id="PRO_5012343006" evidence="5">
    <location>
        <begin position="22"/>
        <end position="1000"/>
    </location>
</feature>
<dbReference type="PANTHER" id="PTHR40980:SF4">
    <property type="entry name" value="TONB-DEPENDENT RECEPTOR-LIKE BETA-BARREL DOMAIN-CONTAINING PROTEIN"/>
    <property type="match status" value="1"/>
</dbReference>
<sequence length="1000" mass="112023" precursor="true">MVRLSYLFILMILFVSGLAFSADQTGSIRGMILDRDFDAPLPGVKITILETEQTVESTDEGNYLISDVAAGAYTLVFHKDGYNRVVKADVVVVSGMLRDLDISLSGEFTQMEEFIVQDIQFGGGTEAALLDLRMESPVLLDSISADLMSRAGASDAAGALNLVTGATVQDGKYATIRGLPDRYVNSQINSVRLPTADADKRAVQLDQFPADIIESIQVSKTFTPDQQGDASGGAVNLITRSIPEQFSLSIGGEYTYNTSVRDSDGSFLDYDESGFDFFGSSEQDRAIEPLGTDWNGAVGPRENSAPQDYKFSVSGGGSWNLDEDFRIGAFGSMYYKRESFFTDDKIDDKYWVENPGDGMSPQYNDGTPRQGKFKTSLYDIAQSRESLKWSSLGALGIEYEDHTLGFMYMKTKVVDDVRTLAEDTRGKQHYFPGYDYNRPGDVNPDEAPYLRSETLEYTERTTETIQFNGTHRLFDPDWEIGDMLSFSNPELDWTFAVSGAELDQPDKRQFGSVWYPASPETLNPGFPPWIPPYTIPGKPAEFRQLKADGGARLGNLQRIWKNIQEDSDQLFINLKMPFTQWSDNEGYFKFGFFNDELTREYTQDSFSNLNDPNNSFAGDWNDSWSEVFPDEYHEMQDPLIDVNYDGSQKIRAFYYMVDMPLDSKLNLIGGLRHEYTDLSTIIEPEANATWIPPGSAGSVIINPGDADVFFSQDDTLPSIGFEYDLFEEVKIRGSYSETVARQTFKELTPVKQQDYLGGDVFVGNPELTMSALENYDLRCDFTPYEGSLISASYFFKDVTDPIEYVQRNAGITYTTAVNYPEGEISGWEFEIRQELGNFWEDLAGLTAGANATFISSEVTLPDDEADDFDEPNIQAPTRKRDMTNAPEHLYNLFLTYDLDHIGFEDTNVGLFYTVRGDTLAAGAGQSNGNYIPDVYEKQFGTLNFTLSHKLNKNMKLKFQAKNLLDPEIDTVYRSDYIDGDVTKSSYTKGMAFSVSVTANF</sequence>
<dbReference type="SUPFAM" id="SSF56935">
    <property type="entry name" value="Porins"/>
    <property type="match status" value="1"/>
</dbReference>
<evidence type="ECO:0000256" key="2">
    <source>
        <dbReference type="ARBA" id="ARBA00023136"/>
    </source>
</evidence>
<dbReference type="InterPro" id="IPR037066">
    <property type="entry name" value="Plug_dom_sf"/>
</dbReference>
<dbReference type="Gene3D" id="2.60.40.1120">
    <property type="entry name" value="Carboxypeptidase-like, regulatory domain"/>
    <property type="match status" value="1"/>
</dbReference>
<dbReference type="InterPro" id="IPR012910">
    <property type="entry name" value="Plug_dom"/>
</dbReference>
<protein>
    <submittedName>
        <fullName evidence="8">TonB-dependent receptor</fullName>
    </submittedName>
</protein>
<dbReference type="AlphaFoldDB" id="A0A1Q2MCZ6"/>
<dbReference type="InterPro" id="IPR000531">
    <property type="entry name" value="Beta-barrel_TonB"/>
</dbReference>
<reference evidence="9" key="1">
    <citation type="submission" date="2017-02" db="EMBL/GenBank/DDBJ databases">
        <title>Comparative genomics and description of representatives of a novel lineage of planctomycetes thriving in anoxic sediments.</title>
        <authorList>
            <person name="Spring S."/>
            <person name="Bunk B."/>
            <person name="Sproer C."/>
        </authorList>
    </citation>
    <scope>NUCLEOTIDE SEQUENCE [LARGE SCALE GENOMIC DNA]</scope>
    <source>
        <strain evidence="9">SM-Chi-D1</strain>
    </source>
</reference>
<evidence type="ECO:0000313" key="9">
    <source>
        <dbReference type="Proteomes" id="UP000188181"/>
    </source>
</evidence>
<feature type="signal peptide" evidence="5">
    <location>
        <begin position="1"/>
        <end position="21"/>
    </location>
</feature>
<dbReference type="OrthoDB" id="9768470at2"/>
<evidence type="ECO:0000256" key="5">
    <source>
        <dbReference type="SAM" id="SignalP"/>
    </source>
</evidence>
<keyword evidence="5" id="KW-0732">Signal</keyword>
<comment type="subcellular location">
    <subcellularLocation>
        <location evidence="1 4">Cell outer membrane</location>
    </subcellularLocation>
</comment>
<dbReference type="STRING" id="1851148.SMSP2_00917"/>
<dbReference type="PANTHER" id="PTHR40980">
    <property type="entry name" value="PLUG DOMAIN-CONTAINING PROTEIN"/>
    <property type="match status" value="1"/>
</dbReference>
<dbReference type="InterPro" id="IPR036942">
    <property type="entry name" value="Beta-barrel_TonB_sf"/>
</dbReference>
<dbReference type="InterPro" id="IPR013784">
    <property type="entry name" value="Carb-bd-like_fold"/>
</dbReference>
<evidence type="ECO:0000256" key="4">
    <source>
        <dbReference type="RuleBase" id="RU003357"/>
    </source>
</evidence>
<dbReference type="Proteomes" id="UP000188181">
    <property type="component" value="Chromosome"/>
</dbReference>
<dbReference type="Pfam" id="PF07715">
    <property type="entry name" value="Plug"/>
    <property type="match status" value="1"/>
</dbReference>
<proteinExistence type="inferred from homology"/>
<dbReference type="SUPFAM" id="SSF49452">
    <property type="entry name" value="Starch-binding domain-like"/>
    <property type="match status" value="1"/>
</dbReference>
<organism evidence="8 9">
    <name type="scientific">Limihaloglobus sulfuriphilus</name>
    <dbReference type="NCBI Taxonomy" id="1851148"/>
    <lineage>
        <taxon>Bacteria</taxon>
        <taxon>Pseudomonadati</taxon>
        <taxon>Planctomycetota</taxon>
        <taxon>Phycisphaerae</taxon>
        <taxon>Sedimentisphaerales</taxon>
        <taxon>Sedimentisphaeraceae</taxon>
        <taxon>Limihaloglobus</taxon>
    </lineage>
</organism>
<evidence type="ECO:0000259" key="7">
    <source>
        <dbReference type="Pfam" id="PF07715"/>
    </source>
</evidence>
<evidence type="ECO:0000256" key="1">
    <source>
        <dbReference type="ARBA" id="ARBA00004442"/>
    </source>
</evidence>
<dbReference type="Pfam" id="PF13620">
    <property type="entry name" value="CarboxypepD_reg"/>
    <property type="match status" value="1"/>
</dbReference>
<dbReference type="KEGG" id="pbas:SMSP2_00917"/>
<comment type="similarity">
    <text evidence="4">Belongs to the TonB-dependent receptor family.</text>
</comment>
<dbReference type="Gene3D" id="2.170.130.10">
    <property type="entry name" value="TonB-dependent receptor, plug domain"/>
    <property type="match status" value="1"/>
</dbReference>
<dbReference type="GO" id="GO:0009279">
    <property type="term" value="C:cell outer membrane"/>
    <property type="evidence" value="ECO:0007669"/>
    <property type="project" value="UniProtKB-SubCell"/>
</dbReference>